<evidence type="ECO:0000256" key="1">
    <source>
        <dbReference type="ARBA" id="ARBA00007435"/>
    </source>
</evidence>
<dbReference type="PANTHER" id="PTHR34477:SF1">
    <property type="entry name" value="UPF0213 PROTEIN YHBQ"/>
    <property type="match status" value="1"/>
</dbReference>
<dbReference type="InterPro" id="IPR035901">
    <property type="entry name" value="GIY-YIG_endonuc_sf"/>
</dbReference>
<dbReference type="SUPFAM" id="SSF82771">
    <property type="entry name" value="GIY-YIG endonuclease"/>
    <property type="match status" value="1"/>
</dbReference>
<protein>
    <recommendedName>
        <fullName evidence="2">GIY-YIG domain-containing protein</fullName>
    </recommendedName>
</protein>
<gene>
    <name evidence="3" type="ORF">A3K52_00800</name>
</gene>
<dbReference type="Proteomes" id="UP000177050">
    <property type="component" value="Unassembled WGS sequence"/>
</dbReference>
<dbReference type="InterPro" id="IPR050190">
    <property type="entry name" value="UPF0213_domain"/>
</dbReference>
<evidence type="ECO:0000313" key="4">
    <source>
        <dbReference type="Proteomes" id="UP000177050"/>
    </source>
</evidence>
<dbReference type="EMBL" id="MGBR01000001">
    <property type="protein sequence ID" value="OGK74319.1"/>
    <property type="molecule type" value="Genomic_DNA"/>
</dbReference>
<reference evidence="3 4" key="1">
    <citation type="journal article" date="2016" name="Nat. Commun.">
        <title>Thousands of microbial genomes shed light on interconnected biogeochemical processes in an aquifer system.</title>
        <authorList>
            <person name="Anantharaman K."/>
            <person name="Brown C.T."/>
            <person name="Hug L.A."/>
            <person name="Sharon I."/>
            <person name="Castelle C.J."/>
            <person name="Probst A.J."/>
            <person name="Thomas B.C."/>
            <person name="Singh A."/>
            <person name="Wilkins M.J."/>
            <person name="Karaoz U."/>
            <person name="Brodie E.L."/>
            <person name="Williams K.H."/>
            <person name="Hubbard S.S."/>
            <person name="Banfield J.F."/>
        </authorList>
    </citation>
    <scope>NUCLEOTIDE SEQUENCE [LARGE SCALE GENOMIC DNA]</scope>
</reference>
<comment type="similarity">
    <text evidence="1">Belongs to the UPF0213 family.</text>
</comment>
<dbReference type="InterPro" id="IPR000305">
    <property type="entry name" value="GIY-YIG_endonuc"/>
</dbReference>
<comment type="caution">
    <text evidence="3">The sequence shown here is derived from an EMBL/GenBank/DDBJ whole genome shotgun (WGS) entry which is preliminary data.</text>
</comment>
<accession>A0A1F7L2J8</accession>
<dbReference type="PANTHER" id="PTHR34477">
    <property type="entry name" value="UPF0213 PROTEIN YHBQ"/>
    <property type="match status" value="1"/>
</dbReference>
<feature type="domain" description="GIY-YIG" evidence="2">
    <location>
        <begin position="1"/>
        <end position="77"/>
    </location>
</feature>
<evidence type="ECO:0000259" key="2">
    <source>
        <dbReference type="PROSITE" id="PS50164"/>
    </source>
</evidence>
<proteinExistence type="inferred from homology"/>
<organism evidence="3 4">
    <name type="scientific">Candidatus Roizmanbacteria bacterium RIFOXYD1_FULL_38_12</name>
    <dbReference type="NCBI Taxonomy" id="1802093"/>
    <lineage>
        <taxon>Bacteria</taxon>
        <taxon>Candidatus Roizmaniibacteriota</taxon>
    </lineage>
</organism>
<dbReference type="CDD" id="cd10449">
    <property type="entry name" value="GIY-YIG_SLX1_like"/>
    <property type="match status" value="1"/>
</dbReference>
<dbReference type="AlphaFoldDB" id="A0A1F7L2J8"/>
<sequence length="83" mass="10073">MYYVYILKSGVVNRFYIGVTSNLEKRIKDHNAGWTKSTKPFRPWKIIYKEKFEEKKKAYKREFYLKSPKGYLEKKSIQSKNLI</sequence>
<name>A0A1F7L2J8_9BACT</name>
<dbReference type="Pfam" id="PF01541">
    <property type="entry name" value="GIY-YIG"/>
    <property type="match status" value="1"/>
</dbReference>
<dbReference type="Gene3D" id="3.40.1440.10">
    <property type="entry name" value="GIY-YIG endonuclease"/>
    <property type="match status" value="1"/>
</dbReference>
<dbReference type="PROSITE" id="PS50164">
    <property type="entry name" value="GIY_YIG"/>
    <property type="match status" value="1"/>
</dbReference>
<evidence type="ECO:0000313" key="3">
    <source>
        <dbReference type="EMBL" id="OGK74319.1"/>
    </source>
</evidence>